<reference evidence="3" key="1">
    <citation type="journal article" date="2023" name="Commun. Biol.">
        <title>Genome analysis of Parmales, the sister group of diatoms, reveals the evolutionary specialization of diatoms from phago-mixotrophs to photoautotrophs.</title>
        <authorList>
            <person name="Ban H."/>
            <person name="Sato S."/>
            <person name="Yoshikawa S."/>
            <person name="Yamada K."/>
            <person name="Nakamura Y."/>
            <person name="Ichinomiya M."/>
            <person name="Sato N."/>
            <person name="Blanc-Mathieu R."/>
            <person name="Endo H."/>
            <person name="Kuwata A."/>
            <person name="Ogata H."/>
        </authorList>
    </citation>
    <scope>NUCLEOTIDE SEQUENCE [LARGE SCALE GENOMIC DNA]</scope>
</reference>
<dbReference type="Proteomes" id="UP001165065">
    <property type="component" value="Unassembled WGS sequence"/>
</dbReference>
<gene>
    <name evidence="2" type="ORF">TrCOL_g1983</name>
</gene>
<feature type="compositionally biased region" description="Basic and acidic residues" evidence="1">
    <location>
        <begin position="50"/>
        <end position="66"/>
    </location>
</feature>
<comment type="caution">
    <text evidence="2">The sequence shown here is derived from an EMBL/GenBank/DDBJ whole genome shotgun (WGS) entry which is preliminary data.</text>
</comment>
<protein>
    <submittedName>
        <fullName evidence="2">Uncharacterized protein</fullName>
    </submittedName>
</protein>
<keyword evidence="3" id="KW-1185">Reference proteome</keyword>
<organism evidence="2 3">
    <name type="scientific">Triparma columacea</name>
    <dbReference type="NCBI Taxonomy" id="722753"/>
    <lineage>
        <taxon>Eukaryota</taxon>
        <taxon>Sar</taxon>
        <taxon>Stramenopiles</taxon>
        <taxon>Ochrophyta</taxon>
        <taxon>Bolidophyceae</taxon>
        <taxon>Parmales</taxon>
        <taxon>Triparmaceae</taxon>
        <taxon>Triparma</taxon>
    </lineage>
</organism>
<dbReference type="EMBL" id="BRYA01000721">
    <property type="protein sequence ID" value="GMI30681.1"/>
    <property type="molecule type" value="Genomic_DNA"/>
</dbReference>
<evidence type="ECO:0000256" key="1">
    <source>
        <dbReference type="SAM" id="MobiDB-lite"/>
    </source>
</evidence>
<dbReference type="AlphaFoldDB" id="A0A9W7G2K8"/>
<evidence type="ECO:0000313" key="2">
    <source>
        <dbReference type="EMBL" id="GMI30681.1"/>
    </source>
</evidence>
<sequence>MVNTLASFWGKPQKAKASDKKAEAAPKPTDDKFSEEEPITAEKVLQPVKESSKKEVSKAVKRKAAEDDSDESGSERCTAYDILMKKTTKKKTKKKKKSPLDTTTNTALRSMASTMIVHPPSVFNTAPTDTEHLISMMRAAAGTMSDMVCPAPAFVANVRTRLAGYEADSHHLTRIEDSYGSHLTAPHRGTLSLTTWAVSE</sequence>
<name>A0A9W7G2K8_9STRA</name>
<feature type="region of interest" description="Disordered" evidence="1">
    <location>
        <begin position="1"/>
        <end position="75"/>
    </location>
</feature>
<feature type="compositionally biased region" description="Basic and acidic residues" evidence="1">
    <location>
        <begin position="16"/>
        <end position="32"/>
    </location>
</feature>
<evidence type="ECO:0000313" key="3">
    <source>
        <dbReference type="Proteomes" id="UP001165065"/>
    </source>
</evidence>
<accession>A0A9W7G2K8</accession>
<proteinExistence type="predicted"/>